<comment type="caution">
    <text evidence="1">The sequence shown here is derived from an EMBL/GenBank/DDBJ whole genome shotgun (WGS) entry which is preliminary data.</text>
</comment>
<reference evidence="1 2" key="1">
    <citation type="submission" date="2018-08" db="EMBL/GenBank/DDBJ databases">
        <title>Recombination of ecologically and evolutionarily significant loci maintains genetic cohesion in the Pseudomonas syringae species complex.</title>
        <authorList>
            <person name="Dillon M."/>
            <person name="Thakur S."/>
            <person name="Almeida R.N.D."/>
            <person name="Weir B.S."/>
            <person name="Guttman D.S."/>
        </authorList>
    </citation>
    <scope>NUCLEOTIDE SEQUENCE [LARGE SCALE GENOMIC DNA]</scope>
    <source>
        <strain evidence="1 2">ICMP 11899</strain>
    </source>
</reference>
<protein>
    <submittedName>
        <fullName evidence="1">Uncharacterized protein</fullName>
    </submittedName>
</protein>
<evidence type="ECO:0000313" key="1">
    <source>
        <dbReference type="EMBL" id="RMV13035.1"/>
    </source>
</evidence>
<sequence length="318" mass="35340">MIDRMRRDAAWRCKQHQMVSCHPNTDFLALAVIGMTGENGFKLAAGRQLQAIQRRCALKCSTDYPRFQVALRRVDDIVRSQQDIHGAAADARICPVATQNTQFGAHRFGVYHLPANEIPLSNEAGNKGCARFVIQVVRRIPLLQATLLEYADMIADRKSLFLIMGHQNGTGATRLENIAHLMAQTSTQLAIQVGEGFIEQQQLWLRCQRPGQGHSLLLPTGQLVRVAFAQGAEVDQFKQLGDYLIQPRVVANAECDVLGDAQVREQRVILKHHADATLLRCQSPARTGNDFARQGYLPCMYRLETGNRTQCGGLAAAR</sequence>
<accession>A0A3M6A167</accession>
<proteinExistence type="predicted"/>
<gene>
    <name evidence="1" type="ORF">ALP17_107940</name>
</gene>
<dbReference type="AntiFam" id="ANF00142">
    <property type="entry name" value="Shadow ORF (opposite yadG)"/>
</dbReference>
<evidence type="ECO:0000313" key="2">
    <source>
        <dbReference type="Proteomes" id="UP000270795"/>
    </source>
</evidence>
<dbReference type="AntiFam" id="ANF00095">
    <property type="entry name" value="Shadow ORF (opposite ABC transporters)"/>
</dbReference>
<dbReference type="Proteomes" id="UP000270795">
    <property type="component" value="Unassembled WGS sequence"/>
</dbReference>
<organism evidence="1 2">
    <name type="scientific">Pseudomonas savastanoi</name>
    <name type="common">Pseudomonas syringae pv. savastanoi</name>
    <dbReference type="NCBI Taxonomy" id="29438"/>
    <lineage>
        <taxon>Bacteria</taxon>
        <taxon>Pseudomonadati</taxon>
        <taxon>Pseudomonadota</taxon>
        <taxon>Gammaproteobacteria</taxon>
        <taxon>Pseudomonadales</taxon>
        <taxon>Pseudomonadaceae</taxon>
        <taxon>Pseudomonas</taxon>
    </lineage>
</organism>
<name>A0A3M6A167_PSESS</name>
<dbReference type="AlphaFoldDB" id="A0A3M6A167"/>
<dbReference type="EMBL" id="RBUM01000335">
    <property type="protein sequence ID" value="RMV13035.1"/>
    <property type="molecule type" value="Genomic_DNA"/>
</dbReference>